<evidence type="ECO:0000313" key="1">
    <source>
        <dbReference type="EMBL" id="MCB8883485.1"/>
    </source>
</evidence>
<dbReference type="Proteomes" id="UP000721844">
    <property type="component" value="Unassembled WGS sequence"/>
</dbReference>
<comment type="caution">
    <text evidence="1">The sequence shown here is derived from an EMBL/GenBank/DDBJ whole genome shotgun (WGS) entry which is preliminary data.</text>
</comment>
<name>A0A964E699_9PROT</name>
<proteinExistence type="predicted"/>
<gene>
    <name evidence="1" type="ORF">ACELLULO517_24770</name>
</gene>
<dbReference type="AlphaFoldDB" id="A0A964E699"/>
<keyword evidence="2" id="KW-1185">Reference proteome</keyword>
<sequence>MSQETSLTLTVDTELQNDFLAEAKAADRGPSDIIEEFMREFVARQKEARAYEDFVRLKVEKARQSLAAGRFRSNDEVEADFAARRNAPRGA</sequence>
<reference evidence="1 2" key="1">
    <citation type="journal article" date="2021" name="Microorganisms">
        <title>Acidisoma silvae sp. nov. and Acidisomacellulosilytica sp. nov., Two Acidophilic Bacteria Isolated from Decaying Wood, Hydrolyzing Cellulose and Producing Poly-3-hydroxybutyrate.</title>
        <authorList>
            <person name="Mieszkin S."/>
            <person name="Pouder E."/>
            <person name="Uroz S."/>
            <person name="Simon-Colin C."/>
            <person name="Alain K."/>
        </authorList>
    </citation>
    <scope>NUCLEOTIDE SEQUENCE [LARGE SCALE GENOMIC DNA]</scope>
    <source>
        <strain evidence="1 2">HW T5.17</strain>
    </source>
</reference>
<protein>
    <submittedName>
        <fullName evidence="1">Antitoxin of toxin-antitoxin stability system</fullName>
    </submittedName>
</protein>
<dbReference type="EMBL" id="JAESVA010000013">
    <property type="protein sequence ID" value="MCB8883485.1"/>
    <property type="molecule type" value="Genomic_DNA"/>
</dbReference>
<accession>A0A964E699</accession>
<organism evidence="1 2">
    <name type="scientific">Acidisoma cellulosilyticum</name>
    <dbReference type="NCBI Taxonomy" id="2802395"/>
    <lineage>
        <taxon>Bacteria</taxon>
        <taxon>Pseudomonadati</taxon>
        <taxon>Pseudomonadota</taxon>
        <taxon>Alphaproteobacteria</taxon>
        <taxon>Acetobacterales</taxon>
        <taxon>Acidocellaceae</taxon>
        <taxon>Acidisoma</taxon>
    </lineage>
</organism>
<evidence type="ECO:0000313" key="2">
    <source>
        <dbReference type="Proteomes" id="UP000721844"/>
    </source>
</evidence>
<dbReference type="RefSeq" id="WP_227310137.1">
    <property type="nucleotide sequence ID" value="NZ_JAESVA010000013.1"/>
</dbReference>